<evidence type="ECO:0000256" key="3">
    <source>
        <dbReference type="ARBA" id="ARBA00022729"/>
    </source>
</evidence>
<evidence type="ECO:0000256" key="4">
    <source>
        <dbReference type="ARBA" id="ARBA00022737"/>
    </source>
</evidence>
<feature type="chain" id="PRO_5029529243" evidence="12">
    <location>
        <begin position="29"/>
        <end position="257"/>
    </location>
</feature>
<evidence type="ECO:0000256" key="12">
    <source>
        <dbReference type="SAM" id="SignalP"/>
    </source>
</evidence>
<feature type="disulfide bond" evidence="10">
    <location>
        <begin position="146"/>
        <end position="161"/>
    </location>
</feature>
<dbReference type="SUPFAM" id="SSF57424">
    <property type="entry name" value="LDL receptor-like module"/>
    <property type="match status" value="2"/>
</dbReference>
<keyword evidence="8" id="KW-0675">Receptor</keyword>
<evidence type="ECO:0000256" key="2">
    <source>
        <dbReference type="ARBA" id="ARBA00022692"/>
    </source>
</evidence>
<dbReference type="AlphaFoldDB" id="A0A7J8BQR6"/>
<dbReference type="Proteomes" id="UP000593571">
    <property type="component" value="Unassembled WGS sequence"/>
</dbReference>
<dbReference type="InterPro" id="IPR002172">
    <property type="entry name" value="LDrepeatLR_classA_rpt"/>
</dbReference>
<dbReference type="GO" id="GO:0016192">
    <property type="term" value="P:vesicle-mediated transport"/>
    <property type="evidence" value="ECO:0007669"/>
    <property type="project" value="UniProtKB-ARBA"/>
</dbReference>
<evidence type="ECO:0000256" key="8">
    <source>
        <dbReference type="ARBA" id="ARBA00023170"/>
    </source>
</evidence>
<evidence type="ECO:0000256" key="11">
    <source>
        <dbReference type="SAM" id="Phobius"/>
    </source>
</evidence>
<dbReference type="PROSITE" id="PS01209">
    <property type="entry name" value="LDLRA_1"/>
    <property type="match status" value="2"/>
</dbReference>
<keyword evidence="7 10" id="KW-1015">Disulfide bond</keyword>
<evidence type="ECO:0000256" key="5">
    <source>
        <dbReference type="ARBA" id="ARBA00022989"/>
    </source>
</evidence>
<evidence type="ECO:0000256" key="9">
    <source>
        <dbReference type="ARBA" id="ARBA00023180"/>
    </source>
</evidence>
<feature type="signal peptide" evidence="12">
    <location>
        <begin position="1"/>
        <end position="28"/>
    </location>
</feature>
<dbReference type="GO" id="GO:0043235">
    <property type="term" value="C:receptor complex"/>
    <property type="evidence" value="ECO:0007669"/>
    <property type="project" value="TreeGrafter"/>
</dbReference>
<dbReference type="PROSITE" id="PS50068">
    <property type="entry name" value="LDLRA_2"/>
    <property type="match status" value="2"/>
</dbReference>
<evidence type="ECO:0000256" key="7">
    <source>
        <dbReference type="ARBA" id="ARBA00023157"/>
    </source>
</evidence>
<keyword evidence="4" id="KW-0677">Repeat</keyword>
<organism evidence="13 14">
    <name type="scientific">Rousettus aegyptiacus</name>
    <name type="common">Egyptian fruit bat</name>
    <name type="synonym">Pteropus aegyptiacus</name>
    <dbReference type="NCBI Taxonomy" id="9407"/>
    <lineage>
        <taxon>Eukaryota</taxon>
        <taxon>Metazoa</taxon>
        <taxon>Chordata</taxon>
        <taxon>Craniata</taxon>
        <taxon>Vertebrata</taxon>
        <taxon>Euteleostomi</taxon>
        <taxon>Mammalia</taxon>
        <taxon>Eutheria</taxon>
        <taxon>Laurasiatheria</taxon>
        <taxon>Chiroptera</taxon>
        <taxon>Yinpterochiroptera</taxon>
        <taxon>Pteropodoidea</taxon>
        <taxon>Pteropodidae</taxon>
        <taxon>Rousettinae</taxon>
        <taxon>Rousettus</taxon>
    </lineage>
</organism>
<keyword evidence="9" id="KW-0325">Glycoprotein</keyword>
<dbReference type="InterPro" id="IPR023415">
    <property type="entry name" value="LDLR_class-A_CS"/>
</dbReference>
<feature type="transmembrane region" description="Helical" evidence="11">
    <location>
        <begin position="209"/>
        <end position="230"/>
    </location>
</feature>
<keyword evidence="5 11" id="KW-1133">Transmembrane helix</keyword>
<dbReference type="PRINTS" id="PR00261">
    <property type="entry name" value="LDLRECEPTOR"/>
</dbReference>
<dbReference type="SMART" id="SM00192">
    <property type="entry name" value="LDLa"/>
    <property type="match status" value="2"/>
</dbReference>
<comment type="caution">
    <text evidence="10">Lacks conserved residue(s) required for the propagation of feature annotation.</text>
</comment>
<dbReference type="Gene3D" id="4.10.400.10">
    <property type="entry name" value="Low-density Lipoprotein Receptor"/>
    <property type="match status" value="2"/>
</dbReference>
<dbReference type="CDD" id="cd00112">
    <property type="entry name" value="LDLa"/>
    <property type="match status" value="2"/>
</dbReference>
<name>A0A7J8BQR6_ROUAE</name>
<gene>
    <name evidence="13" type="ORF">HJG63_002452</name>
</gene>
<keyword evidence="3 12" id="KW-0732">Signal</keyword>
<evidence type="ECO:0000256" key="10">
    <source>
        <dbReference type="PROSITE-ProRule" id="PRU00124"/>
    </source>
</evidence>
<evidence type="ECO:0000256" key="6">
    <source>
        <dbReference type="ARBA" id="ARBA00023136"/>
    </source>
</evidence>
<dbReference type="PANTHER" id="PTHR22722">
    <property type="entry name" value="LOW-DENSITY LIPOPROTEIN RECEPTOR-RELATED PROTEIN 2-RELATED"/>
    <property type="match status" value="1"/>
</dbReference>
<keyword evidence="6 11" id="KW-0472">Membrane</keyword>
<dbReference type="InterPro" id="IPR051221">
    <property type="entry name" value="LDLR-related"/>
</dbReference>
<dbReference type="FunFam" id="4.10.400.10:FF:000002">
    <property type="entry name" value="Low-density lipoprotein receptor-related protein 1"/>
    <property type="match status" value="2"/>
</dbReference>
<reference evidence="13 14" key="1">
    <citation type="journal article" date="2020" name="Nature">
        <title>Six reference-quality genomes reveal evolution of bat adaptations.</title>
        <authorList>
            <person name="Jebb D."/>
            <person name="Huang Z."/>
            <person name="Pippel M."/>
            <person name="Hughes G.M."/>
            <person name="Lavrichenko K."/>
            <person name="Devanna P."/>
            <person name="Winkler S."/>
            <person name="Jermiin L.S."/>
            <person name="Skirmuntt E.C."/>
            <person name="Katzourakis A."/>
            <person name="Burkitt-Gray L."/>
            <person name="Ray D.A."/>
            <person name="Sullivan K.A.M."/>
            <person name="Roscito J.G."/>
            <person name="Kirilenko B.M."/>
            <person name="Davalos L.M."/>
            <person name="Corthals A.P."/>
            <person name="Power M.L."/>
            <person name="Jones G."/>
            <person name="Ransome R.D."/>
            <person name="Dechmann D.K.N."/>
            <person name="Locatelli A.G."/>
            <person name="Puechmaille S.J."/>
            <person name="Fedrigo O."/>
            <person name="Jarvis E.D."/>
            <person name="Hiller M."/>
            <person name="Vernes S.C."/>
            <person name="Myers E.W."/>
            <person name="Teeling E.C."/>
        </authorList>
    </citation>
    <scope>NUCLEOTIDE SEQUENCE [LARGE SCALE GENOMIC DNA]</scope>
    <source>
        <strain evidence="13">MRouAeg1</strain>
        <tissue evidence="13">Muscle</tissue>
    </source>
</reference>
<proteinExistence type="predicted"/>
<dbReference type="EMBL" id="JACASE010000016">
    <property type="protein sequence ID" value="KAF6400630.1"/>
    <property type="molecule type" value="Genomic_DNA"/>
</dbReference>
<comment type="caution">
    <text evidence="13">The sequence shown here is derived from an EMBL/GenBank/DDBJ whole genome shotgun (WGS) entry which is preliminary data.</text>
</comment>
<sequence>MALWGSQRTAALGLALWLLLSLGLGLEAAPTSVTTWSRVQAPGSTVDSCTPTGFQCRTSGFCVPLSWRCDGDQDCYDGSDEECKIEPCAQDGQCPPPTGNPCSCDSIDDCHNGINKNFPNCSKQPCRTGEFQCPLSSTCIPHTWLCDGHPDCPDSSDELGCGTETLQEGMSVGMPVTSVTVESVTYTRNAATTLVGDQNSVQSGNRNTYGVIIAAALLSTGLVAAVLLAVSRLCAPLGLLVTVKESLMLSERKASLL</sequence>
<dbReference type="InterPro" id="IPR036055">
    <property type="entry name" value="LDL_receptor-like_sf"/>
</dbReference>
<protein>
    <submittedName>
        <fullName evidence="13">CD320 molecule</fullName>
    </submittedName>
</protein>
<keyword evidence="14" id="KW-1185">Reference proteome</keyword>
<evidence type="ECO:0000313" key="13">
    <source>
        <dbReference type="EMBL" id="KAF6400630.1"/>
    </source>
</evidence>
<evidence type="ECO:0000313" key="14">
    <source>
        <dbReference type="Proteomes" id="UP000593571"/>
    </source>
</evidence>
<evidence type="ECO:0000256" key="1">
    <source>
        <dbReference type="ARBA" id="ARBA00004167"/>
    </source>
</evidence>
<dbReference type="GO" id="GO:0005886">
    <property type="term" value="C:plasma membrane"/>
    <property type="evidence" value="ECO:0007669"/>
    <property type="project" value="TreeGrafter"/>
</dbReference>
<dbReference type="Pfam" id="PF00057">
    <property type="entry name" value="Ldl_recept_a"/>
    <property type="match status" value="2"/>
</dbReference>
<keyword evidence="2 11" id="KW-0812">Transmembrane</keyword>
<comment type="subcellular location">
    <subcellularLocation>
        <location evidence="1">Membrane</location>
        <topology evidence="1">Single-pass membrane protein</topology>
    </subcellularLocation>
</comment>
<accession>A0A7J8BQR6</accession>